<dbReference type="InterPro" id="IPR036412">
    <property type="entry name" value="HAD-like_sf"/>
</dbReference>
<dbReference type="InterPro" id="IPR036514">
    <property type="entry name" value="SGNH_hydro_sf"/>
</dbReference>
<dbReference type="STRING" id="411473.RUMCAL_01585"/>
<dbReference type="OrthoDB" id="323926at2"/>
<dbReference type="GeneID" id="93693824"/>
<evidence type="ECO:0000313" key="2">
    <source>
        <dbReference type="EMBL" id="ERJ95775.1"/>
    </source>
</evidence>
<reference evidence="2 3" key="1">
    <citation type="submission" date="2013-07" db="EMBL/GenBank/DDBJ databases">
        <authorList>
            <person name="Weinstock G."/>
            <person name="Sodergren E."/>
            <person name="Wylie T."/>
            <person name="Fulton L."/>
            <person name="Fulton R."/>
            <person name="Fronick C."/>
            <person name="O'Laughlin M."/>
            <person name="Godfrey J."/>
            <person name="Miner T."/>
            <person name="Herter B."/>
            <person name="Appelbaum E."/>
            <person name="Cordes M."/>
            <person name="Lek S."/>
            <person name="Wollam A."/>
            <person name="Pepin K.H."/>
            <person name="Palsikar V.B."/>
            <person name="Mitreva M."/>
            <person name="Wilson R.K."/>
        </authorList>
    </citation>
    <scope>NUCLEOTIDE SEQUENCE [LARGE SCALE GENOMIC DNA]</scope>
    <source>
        <strain evidence="2 3">ATCC 27760</strain>
    </source>
</reference>
<dbReference type="InterPro" id="IPR023214">
    <property type="entry name" value="HAD_sf"/>
</dbReference>
<dbReference type="InterPro" id="IPR049369">
    <property type="entry name" value="BF1531-like_N"/>
</dbReference>
<dbReference type="NCBIfam" id="TIGR01681">
    <property type="entry name" value="HAD-SF-IIIC"/>
    <property type="match status" value="1"/>
</dbReference>
<protein>
    <submittedName>
        <fullName evidence="2">FkbH domain protein</fullName>
    </submittedName>
</protein>
<dbReference type="HOGENOM" id="CLU_018095_1_1_9"/>
<dbReference type="AlphaFoldDB" id="U2KUL6"/>
<keyword evidence="3" id="KW-1185">Reference proteome</keyword>
<dbReference type="Gene3D" id="3.40.50.1110">
    <property type="entry name" value="SGNH hydrolase"/>
    <property type="match status" value="1"/>
</dbReference>
<dbReference type="Proteomes" id="UP000016662">
    <property type="component" value="Unassembled WGS sequence"/>
</dbReference>
<name>U2KUL6_9FIRM</name>
<feature type="domain" description="BF1531-like N-terminal" evidence="1">
    <location>
        <begin position="35"/>
        <end position="231"/>
    </location>
</feature>
<dbReference type="SUPFAM" id="SSF56784">
    <property type="entry name" value="HAD-like"/>
    <property type="match status" value="1"/>
</dbReference>
<dbReference type="EMBL" id="AWVF01000196">
    <property type="protein sequence ID" value="ERJ95775.1"/>
    <property type="molecule type" value="Genomic_DNA"/>
</dbReference>
<comment type="caution">
    <text evidence="2">The sequence shown here is derived from an EMBL/GenBank/DDBJ whole genome shotgun (WGS) entry which is preliminary data.</text>
</comment>
<proteinExistence type="predicted"/>
<dbReference type="Gene3D" id="3.40.50.1000">
    <property type="entry name" value="HAD superfamily/HAD-like"/>
    <property type="match status" value="1"/>
</dbReference>
<evidence type="ECO:0000313" key="3">
    <source>
        <dbReference type="Proteomes" id="UP000016662"/>
    </source>
</evidence>
<gene>
    <name evidence="2" type="ORF">RUMCAL_01585</name>
</gene>
<accession>U2KUL6</accession>
<dbReference type="RefSeq" id="WP_021683056.1">
    <property type="nucleotide sequence ID" value="NZ_KI260457.1"/>
</dbReference>
<dbReference type="Pfam" id="PF21211">
    <property type="entry name" value="FkbH_N"/>
    <property type="match status" value="1"/>
</dbReference>
<organism evidence="2 3">
    <name type="scientific">Ruminococcus callidus ATCC 27760</name>
    <dbReference type="NCBI Taxonomy" id="411473"/>
    <lineage>
        <taxon>Bacteria</taxon>
        <taxon>Bacillati</taxon>
        <taxon>Bacillota</taxon>
        <taxon>Clostridia</taxon>
        <taxon>Eubacteriales</taxon>
        <taxon>Oscillospiraceae</taxon>
        <taxon>Ruminococcus</taxon>
    </lineage>
</organism>
<evidence type="ECO:0000259" key="1">
    <source>
        <dbReference type="Pfam" id="PF21211"/>
    </source>
</evidence>
<dbReference type="InterPro" id="IPR010037">
    <property type="entry name" value="FkbH_domain"/>
</dbReference>
<dbReference type="InterPro" id="IPR010033">
    <property type="entry name" value="HAD_SF_ppase_IIIC"/>
</dbReference>
<sequence length="599" mass="68328">MKELEYPFDSSFLLQKRRKLKKALLADGSARMEKRIAVLGGSTTNDIVSMLELFLLNCGIQPVFYQSEYAQYWQDAMFDAPELAAFQPDLIFIHTTSRNITEAPLPLSASEQEVQDALERQYTHFTQMWEHLAATYHCPILQNNFELPATRLMGNRDGWDCHGMVWFISELNRKFGQYAAAHNDFYIHDIHYLAASYGLDAWHDNSYWYLYKYAMTLDAIPEFAYSLTRIIRSIYGKNKKVLALDLDNTLWGGVIGDDGQEGISIGQETAEAEAYTEVQEYCKAQKQLGVLLTICSKNEPENARLGLSHPDSVLHEDDFVAIKANWEPKDRNLVQTAAELSLLPESFVFVDDNPAEREIVSAQIAGIAVPEFQDPADCIRVLDHAGYFETTTFSAADASRSEMYRANAQRAQMQQTYANYTDYLLGLDMHADIRDFDAVALPRIVQLTNKSNQFNLTTRRYTQSEMEQVAADHKHIRLYGRLRDKFGDNGIVSVVIGEISGDTLHIELWLMSCRVLKRDMELAMLDTLVAECRKQGITAICGYYYKTAKNAMVKDLFGTFGFTKTEQFENGDSTWRMEIAGYENQNHVIQVNEKEHQQA</sequence>
<dbReference type="eggNOG" id="COG3882">
    <property type="taxonomic scope" value="Bacteria"/>
</dbReference>
<dbReference type="PATRIC" id="fig|411473.3.peg.1289"/>
<dbReference type="NCBIfam" id="TIGR01686">
    <property type="entry name" value="FkbH"/>
    <property type="match status" value="1"/>
</dbReference>